<gene>
    <name evidence="3" type="ORF">GPECTOR_1g293</name>
</gene>
<dbReference type="EMBL" id="LSYV01000002">
    <property type="protein sequence ID" value="KXZ56332.1"/>
    <property type="molecule type" value="Genomic_DNA"/>
</dbReference>
<dbReference type="Proteomes" id="UP000075714">
    <property type="component" value="Unassembled WGS sequence"/>
</dbReference>
<comment type="caution">
    <text evidence="3">The sequence shown here is derived from an EMBL/GenBank/DDBJ whole genome shotgun (WGS) entry which is preliminary data.</text>
</comment>
<keyword evidence="4" id="KW-1185">Reference proteome</keyword>
<evidence type="ECO:0000313" key="3">
    <source>
        <dbReference type="EMBL" id="KXZ56332.1"/>
    </source>
</evidence>
<organism evidence="3 4">
    <name type="scientific">Gonium pectorale</name>
    <name type="common">Green alga</name>
    <dbReference type="NCBI Taxonomy" id="33097"/>
    <lineage>
        <taxon>Eukaryota</taxon>
        <taxon>Viridiplantae</taxon>
        <taxon>Chlorophyta</taxon>
        <taxon>core chlorophytes</taxon>
        <taxon>Chlorophyceae</taxon>
        <taxon>CS clade</taxon>
        <taxon>Chlamydomonadales</taxon>
        <taxon>Volvocaceae</taxon>
        <taxon>Gonium</taxon>
    </lineage>
</organism>
<dbReference type="SUPFAM" id="SSF53474">
    <property type="entry name" value="alpha/beta-Hydrolases"/>
    <property type="match status" value="1"/>
</dbReference>
<dbReference type="PANTHER" id="PTHR47418">
    <property type="entry name" value="ALPHA/BETA-HYDROLASES SUPERFAMILY PROTEIN"/>
    <property type="match status" value="1"/>
</dbReference>
<dbReference type="GO" id="GO:0006629">
    <property type="term" value="P:lipid metabolic process"/>
    <property type="evidence" value="ECO:0007669"/>
    <property type="project" value="InterPro"/>
</dbReference>
<evidence type="ECO:0000259" key="2">
    <source>
        <dbReference type="Pfam" id="PF01764"/>
    </source>
</evidence>
<evidence type="ECO:0000256" key="1">
    <source>
        <dbReference type="SAM" id="MobiDB-lite"/>
    </source>
</evidence>
<sequence>MAGVARGLGSTGLGQATFGLQALARRHEEERLQDHPPGKVMPEGAATQAEAERLLDGLELAHGAYRRSAAALAATTCLRAQHVHVWRPQGGRLQPAYYLAVDHPGRRVVWGVRGTRVFADLLTDLTMAAHPLGAGAAHWGMTHAAHWLLQQEAHRVSGLIRSLRPGAPYRLELVGHSMGGAVAALMAVMLRERLVEAARVASVNPDLISCLAFAPPACMSPELARLCRPYVTSVCLNNDIVPRFNVASLAVLQEELQSVSSTLEAWTPASLAPSAELASRGADQALAPRSGLDSPSLPTSPQPVAAAAAAVQQLSAAVLQSAAFRSALESLDMWKAKALAVAGDPAEAAIRRQADVIRAWLQELAAGREQRDGDGTVAVARSGGQARAQPEGPAPPSDSLRVAAEAAAERLRQSVEAALSSFTAAATASRDRLSGSIPAVPGLPAALAELPSLPSLPSLPRPHELPLIEPAAAAAAAAAMSAAAAAGTAGTAASLHAGTLSVPAEKARDPLTGQELQV</sequence>
<feature type="region of interest" description="Disordered" evidence="1">
    <location>
        <begin position="381"/>
        <end position="401"/>
    </location>
</feature>
<protein>
    <recommendedName>
        <fullName evidence="2">Fungal lipase-type domain-containing protein</fullName>
    </recommendedName>
</protein>
<dbReference type="CDD" id="cd00519">
    <property type="entry name" value="Lipase_3"/>
    <property type="match status" value="1"/>
</dbReference>
<dbReference type="Gene3D" id="3.40.50.1820">
    <property type="entry name" value="alpha/beta hydrolase"/>
    <property type="match status" value="1"/>
</dbReference>
<feature type="domain" description="Fungal lipase-type" evidence="2">
    <location>
        <begin position="112"/>
        <end position="245"/>
    </location>
</feature>
<proteinExistence type="predicted"/>
<name>A0A150H2X0_GONPE</name>
<reference evidence="4" key="1">
    <citation type="journal article" date="2016" name="Nat. Commun.">
        <title>The Gonium pectorale genome demonstrates co-option of cell cycle regulation during the evolution of multicellularity.</title>
        <authorList>
            <person name="Hanschen E.R."/>
            <person name="Marriage T.N."/>
            <person name="Ferris P.J."/>
            <person name="Hamaji T."/>
            <person name="Toyoda A."/>
            <person name="Fujiyama A."/>
            <person name="Neme R."/>
            <person name="Noguchi H."/>
            <person name="Minakuchi Y."/>
            <person name="Suzuki M."/>
            <person name="Kawai-Toyooka H."/>
            <person name="Smith D.R."/>
            <person name="Sparks H."/>
            <person name="Anderson J."/>
            <person name="Bakaric R."/>
            <person name="Luria V."/>
            <person name="Karger A."/>
            <person name="Kirschner M.W."/>
            <person name="Durand P.M."/>
            <person name="Michod R.E."/>
            <person name="Nozaki H."/>
            <person name="Olson B.J."/>
        </authorList>
    </citation>
    <scope>NUCLEOTIDE SEQUENCE [LARGE SCALE GENOMIC DNA]</scope>
    <source>
        <strain evidence="4">NIES-2863</strain>
    </source>
</reference>
<dbReference type="InterPro" id="IPR029058">
    <property type="entry name" value="AB_hydrolase_fold"/>
</dbReference>
<dbReference type="AlphaFoldDB" id="A0A150H2X0"/>
<dbReference type="InterPro" id="IPR002921">
    <property type="entry name" value="Fungal_lipase-type"/>
</dbReference>
<dbReference type="Pfam" id="PF01764">
    <property type="entry name" value="Lipase_3"/>
    <property type="match status" value="1"/>
</dbReference>
<dbReference type="OrthoDB" id="438440at2759"/>
<accession>A0A150H2X0</accession>
<evidence type="ECO:0000313" key="4">
    <source>
        <dbReference type="Proteomes" id="UP000075714"/>
    </source>
</evidence>